<protein>
    <submittedName>
        <fullName evidence="1">Uncharacterized protein</fullName>
    </submittedName>
</protein>
<evidence type="ECO:0000313" key="1">
    <source>
        <dbReference type="EMBL" id="MFC5851737.1"/>
    </source>
</evidence>
<name>A0ABW1DSY1_9ACTN</name>
<sequence length="70" mass="7673">MGAAEFVTTALTVQITAYQRVIDRMNTHLASLPASERAQIEEASTVLRKARAGDNHTLLPLTTARPKDPR</sequence>
<organism evidence="1 2">
    <name type="scientific">Streptomyces chlorus</name>
    <dbReference type="NCBI Taxonomy" id="887452"/>
    <lineage>
        <taxon>Bacteria</taxon>
        <taxon>Bacillati</taxon>
        <taxon>Actinomycetota</taxon>
        <taxon>Actinomycetes</taxon>
        <taxon>Kitasatosporales</taxon>
        <taxon>Streptomycetaceae</taxon>
        <taxon>Streptomyces</taxon>
    </lineage>
</organism>
<dbReference type="EMBL" id="JBHSOA010000013">
    <property type="protein sequence ID" value="MFC5851737.1"/>
    <property type="molecule type" value="Genomic_DNA"/>
</dbReference>
<keyword evidence="2" id="KW-1185">Reference proteome</keyword>
<reference evidence="2" key="1">
    <citation type="journal article" date="2019" name="Int. J. Syst. Evol. Microbiol.">
        <title>The Global Catalogue of Microorganisms (GCM) 10K type strain sequencing project: providing services to taxonomists for standard genome sequencing and annotation.</title>
        <authorList>
            <consortium name="The Broad Institute Genomics Platform"/>
            <consortium name="The Broad Institute Genome Sequencing Center for Infectious Disease"/>
            <person name="Wu L."/>
            <person name="Ma J."/>
        </authorList>
    </citation>
    <scope>NUCLEOTIDE SEQUENCE [LARGE SCALE GENOMIC DNA]</scope>
    <source>
        <strain evidence="2">JCM 10411</strain>
    </source>
</reference>
<proteinExistence type="predicted"/>
<gene>
    <name evidence="1" type="ORF">ACFPZI_07790</name>
</gene>
<accession>A0ABW1DSY1</accession>
<dbReference type="Proteomes" id="UP001596180">
    <property type="component" value="Unassembled WGS sequence"/>
</dbReference>
<dbReference type="RefSeq" id="WP_381360033.1">
    <property type="nucleotide sequence ID" value="NZ_JBHSOA010000013.1"/>
</dbReference>
<evidence type="ECO:0000313" key="2">
    <source>
        <dbReference type="Proteomes" id="UP001596180"/>
    </source>
</evidence>
<comment type="caution">
    <text evidence="1">The sequence shown here is derived from an EMBL/GenBank/DDBJ whole genome shotgun (WGS) entry which is preliminary data.</text>
</comment>